<name>A0A7R9M175_9ACAR</name>
<keyword evidence="8" id="KW-1185">Reference proteome</keyword>
<dbReference type="Proteomes" id="UP000728032">
    <property type="component" value="Unassembled WGS sequence"/>
</dbReference>
<reference evidence="7" key="1">
    <citation type="submission" date="2020-11" db="EMBL/GenBank/DDBJ databases">
        <authorList>
            <person name="Tran Van P."/>
        </authorList>
    </citation>
    <scope>NUCLEOTIDE SEQUENCE</scope>
</reference>
<evidence type="ECO:0000256" key="1">
    <source>
        <dbReference type="ARBA" id="ARBA00004123"/>
    </source>
</evidence>
<dbReference type="FunFam" id="1.25.40.90:FF:000007">
    <property type="entry name" value="Regulation of nuclear pre-mRNA domain-containing protein 1B"/>
    <property type="match status" value="1"/>
</dbReference>
<dbReference type="OrthoDB" id="10069473at2759"/>
<dbReference type="Gene3D" id="6.10.250.2560">
    <property type="match status" value="1"/>
</dbReference>
<dbReference type="GO" id="GO:0000993">
    <property type="term" value="F:RNA polymerase II complex binding"/>
    <property type="evidence" value="ECO:0007669"/>
    <property type="project" value="TreeGrafter"/>
</dbReference>
<feature type="compositionally biased region" description="Basic and acidic residues" evidence="5">
    <location>
        <begin position="154"/>
        <end position="203"/>
    </location>
</feature>
<gene>
    <name evidence="7" type="ORF">ONB1V03_LOCUS8188</name>
</gene>
<dbReference type="GO" id="GO:0005654">
    <property type="term" value="C:nucleoplasm"/>
    <property type="evidence" value="ECO:0007669"/>
    <property type="project" value="UniProtKB-ARBA"/>
</dbReference>
<feature type="region of interest" description="Disordered" evidence="5">
    <location>
        <begin position="135"/>
        <end position="216"/>
    </location>
</feature>
<evidence type="ECO:0000313" key="7">
    <source>
        <dbReference type="EMBL" id="CAD7651197.1"/>
    </source>
</evidence>
<dbReference type="AlphaFoldDB" id="A0A7R9M175"/>
<dbReference type="GO" id="GO:0031124">
    <property type="term" value="P:mRNA 3'-end processing"/>
    <property type="evidence" value="ECO:0007669"/>
    <property type="project" value="TreeGrafter"/>
</dbReference>
<dbReference type="PANTHER" id="PTHR12460">
    <property type="entry name" value="CYCLIN-DEPENDENT KINASE INHIBITOR-RELATED PROTEIN"/>
    <property type="match status" value="1"/>
</dbReference>
<dbReference type="PROSITE" id="PS51391">
    <property type="entry name" value="CID"/>
    <property type="match status" value="1"/>
</dbReference>
<evidence type="ECO:0000256" key="2">
    <source>
        <dbReference type="ARBA" id="ARBA00023242"/>
    </source>
</evidence>
<dbReference type="InterPro" id="IPR006569">
    <property type="entry name" value="CID_dom"/>
</dbReference>
<dbReference type="CDD" id="cd17002">
    <property type="entry name" value="CID_RPRD1"/>
    <property type="match status" value="1"/>
</dbReference>
<evidence type="ECO:0000313" key="8">
    <source>
        <dbReference type="Proteomes" id="UP000728032"/>
    </source>
</evidence>
<dbReference type="EMBL" id="CAJPVJ010004534">
    <property type="protein sequence ID" value="CAG2168701.1"/>
    <property type="molecule type" value="Genomic_DNA"/>
</dbReference>
<sequence>MSGFTSQALEKKLIDLNNSQQSIQTLSLWLIHHRKHHKTIVQTWFAELKKAKPARRLTFMYLANDIIQNSRKKGPEFSKEFGGVLKTSFESVAKDSDDKTLAALERILSIWETRGIYDGNDINSFKASLILRKSQQPVKEVNNSSKANDVNAKQSDHKEKDAKQRLDHNNKKDVQKGPKETKQTSDKKESKKRSLENSKDSNPSKKRSTVELKNSLSPHKPKVVKFVESIEKKATTPAVVSSGPAVDAEALIKALQELENSASADAGVRQKIASLPTEVFDATLLDKIRDKGAAERLTKLVDEARSLLADYNTRLSRELDDRKQISQLLKNYTQNQRHALSVAEQKLNEYKEKLRKVVHVRNELKSHLQNLPDLSRLPSVTGLAPLPSACDLFNVARIGGNSAGSVSSSVSPNESNASPIDYGTPGSNTS</sequence>
<dbReference type="Pfam" id="PF16566">
    <property type="entry name" value="CREPT"/>
    <property type="match status" value="1"/>
</dbReference>
<feature type="domain" description="CID" evidence="6">
    <location>
        <begin position="1"/>
        <end position="133"/>
    </location>
</feature>
<dbReference type="SMART" id="SM00582">
    <property type="entry name" value="RPR"/>
    <property type="match status" value="1"/>
</dbReference>
<accession>A0A7R9M175</accession>
<keyword evidence="2" id="KW-0539">Nucleus</keyword>
<comment type="subcellular location">
    <subcellularLocation>
        <location evidence="1">Nucleus</location>
    </subcellularLocation>
</comment>
<dbReference type="InterPro" id="IPR008942">
    <property type="entry name" value="ENTH_VHS"/>
</dbReference>
<feature type="compositionally biased region" description="Low complexity" evidence="5">
    <location>
        <begin position="403"/>
        <end position="419"/>
    </location>
</feature>
<dbReference type="Gene3D" id="1.25.40.90">
    <property type="match status" value="1"/>
</dbReference>
<feature type="compositionally biased region" description="Polar residues" evidence="5">
    <location>
        <begin position="135"/>
        <end position="153"/>
    </location>
</feature>
<dbReference type="GO" id="GO:0001111">
    <property type="term" value="P:RNA polymerase II promoter clearance"/>
    <property type="evidence" value="ECO:0007669"/>
    <property type="project" value="UniProtKB-ARBA"/>
</dbReference>
<dbReference type="EMBL" id="OC919359">
    <property type="protein sequence ID" value="CAD7651197.1"/>
    <property type="molecule type" value="Genomic_DNA"/>
</dbReference>
<protein>
    <recommendedName>
        <fullName evidence="6">CID domain-containing protein</fullName>
    </recommendedName>
</protein>
<dbReference type="SUPFAM" id="SSF48464">
    <property type="entry name" value="ENTH/VHS domain"/>
    <property type="match status" value="1"/>
</dbReference>
<dbReference type="InterPro" id="IPR032337">
    <property type="entry name" value="RPRD1A/B_C"/>
</dbReference>
<comment type="similarity">
    <text evidence="3">Belongs to the UPF0400 (RTT103) family.</text>
</comment>
<evidence type="ECO:0000259" key="6">
    <source>
        <dbReference type="PROSITE" id="PS51391"/>
    </source>
</evidence>
<feature type="region of interest" description="Disordered" evidence="5">
    <location>
        <begin position="403"/>
        <end position="430"/>
    </location>
</feature>
<dbReference type="Pfam" id="PF04818">
    <property type="entry name" value="CID"/>
    <property type="match status" value="1"/>
</dbReference>
<dbReference type="GO" id="GO:0042802">
    <property type="term" value="F:identical protein binding"/>
    <property type="evidence" value="ECO:0007669"/>
    <property type="project" value="UniProtKB-ARBA"/>
</dbReference>
<evidence type="ECO:0000256" key="4">
    <source>
        <dbReference type="SAM" id="Coils"/>
    </source>
</evidence>
<organism evidence="7">
    <name type="scientific">Oppiella nova</name>
    <dbReference type="NCBI Taxonomy" id="334625"/>
    <lineage>
        <taxon>Eukaryota</taxon>
        <taxon>Metazoa</taxon>
        <taxon>Ecdysozoa</taxon>
        <taxon>Arthropoda</taxon>
        <taxon>Chelicerata</taxon>
        <taxon>Arachnida</taxon>
        <taxon>Acari</taxon>
        <taxon>Acariformes</taxon>
        <taxon>Sarcoptiformes</taxon>
        <taxon>Oribatida</taxon>
        <taxon>Brachypylina</taxon>
        <taxon>Oppioidea</taxon>
        <taxon>Oppiidae</taxon>
        <taxon>Oppiella</taxon>
    </lineage>
</organism>
<dbReference type="PANTHER" id="PTHR12460:SF0">
    <property type="entry name" value="CID DOMAIN-CONTAINING PROTEIN-RELATED"/>
    <property type="match status" value="1"/>
</dbReference>
<feature type="coiled-coil region" evidence="4">
    <location>
        <begin position="294"/>
        <end position="360"/>
    </location>
</feature>
<dbReference type="GO" id="GO:0097550">
    <property type="term" value="C:transcription preinitiation complex"/>
    <property type="evidence" value="ECO:0007669"/>
    <property type="project" value="UniProtKB-ARBA"/>
</dbReference>
<evidence type="ECO:0000256" key="5">
    <source>
        <dbReference type="SAM" id="MobiDB-lite"/>
    </source>
</evidence>
<evidence type="ECO:0000256" key="3">
    <source>
        <dbReference type="ARBA" id="ARBA00034310"/>
    </source>
</evidence>
<keyword evidence="4" id="KW-0175">Coiled coil</keyword>
<proteinExistence type="inferred from homology"/>